<evidence type="ECO:0000313" key="3">
    <source>
        <dbReference type="Proteomes" id="UP000076964"/>
    </source>
</evidence>
<organism evidence="2 3">
    <name type="scientific">Thermodesulfatator autotrophicus</name>
    <dbReference type="NCBI Taxonomy" id="1795632"/>
    <lineage>
        <taxon>Bacteria</taxon>
        <taxon>Pseudomonadati</taxon>
        <taxon>Thermodesulfobacteriota</taxon>
        <taxon>Thermodesulfobacteria</taxon>
        <taxon>Thermodesulfobacteriales</taxon>
        <taxon>Thermodesulfatatoraceae</taxon>
        <taxon>Thermodesulfatator</taxon>
    </lineage>
</organism>
<reference evidence="2 3" key="1">
    <citation type="submission" date="2016-02" db="EMBL/GenBank/DDBJ databases">
        <title>Draft genome sequence of Thermodesulfatator sp. S606.</title>
        <authorList>
            <person name="Lai Q."/>
            <person name="Cao J."/>
            <person name="Dupont S."/>
            <person name="Shao Z."/>
            <person name="Jebbar M."/>
            <person name="Alain K."/>
        </authorList>
    </citation>
    <scope>NUCLEOTIDE SEQUENCE [LARGE SCALE GENOMIC DNA]</scope>
    <source>
        <strain evidence="2 3">S606</strain>
    </source>
</reference>
<keyword evidence="1" id="KW-1133">Transmembrane helix</keyword>
<feature type="transmembrane region" description="Helical" evidence="1">
    <location>
        <begin position="46"/>
        <end position="65"/>
    </location>
</feature>
<feature type="transmembrane region" description="Helical" evidence="1">
    <location>
        <begin position="110"/>
        <end position="129"/>
    </location>
</feature>
<keyword evidence="1" id="KW-0812">Transmembrane</keyword>
<name>A0A177E625_9BACT</name>
<evidence type="ECO:0000256" key="1">
    <source>
        <dbReference type="SAM" id="Phobius"/>
    </source>
</evidence>
<dbReference type="STRING" id="1795632.TH606_07285"/>
<dbReference type="EMBL" id="LSFI01000031">
    <property type="protein sequence ID" value="OAG27394.1"/>
    <property type="molecule type" value="Genomic_DNA"/>
</dbReference>
<feature type="transmembrane region" description="Helical" evidence="1">
    <location>
        <begin position="14"/>
        <end position="34"/>
    </location>
</feature>
<dbReference type="Proteomes" id="UP000076964">
    <property type="component" value="Unassembled WGS sequence"/>
</dbReference>
<evidence type="ECO:0000313" key="2">
    <source>
        <dbReference type="EMBL" id="OAG27394.1"/>
    </source>
</evidence>
<accession>A0A177E625</accession>
<proteinExistence type="predicted"/>
<protein>
    <submittedName>
        <fullName evidence="2">Uncharacterized protein</fullName>
    </submittedName>
</protein>
<comment type="caution">
    <text evidence="2">The sequence shown here is derived from an EMBL/GenBank/DDBJ whole genome shotgun (WGS) entry which is preliminary data.</text>
</comment>
<gene>
    <name evidence="2" type="ORF">TH606_07285</name>
</gene>
<keyword evidence="1" id="KW-0472">Membrane</keyword>
<keyword evidence="3" id="KW-1185">Reference proteome</keyword>
<dbReference type="RefSeq" id="WP_068542442.1">
    <property type="nucleotide sequence ID" value="NZ_LSFI01000031.1"/>
</dbReference>
<dbReference type="OrthoDB" id="9788171at2"/>
<sequence>MSENYHVPHRLPRWVPWVAFLVGLTGAISLRLILIAKAYRPELITVFWYIGVLGNMLFFMFRAYVTGRRKRTIEELDLLNKLKHRRNLSDEDFEALQYLVTSIKVSKERWNYFIIFFFSMLAIIWDLWLRFSHGH</sequence>
<dbReference type="AlphaFoldDB" id="A0A177E625"/>